<dbReference type="Gene3D" id="3.40.50.300">
    <property type="entry name" value="P-loop containing nucleotide triphosphate hydrolases"/>
    <property type="match status" value="1"/>
</dbReference>
<dbReference type="EMBL" id="JBHUKY010000101">
    <property type="protein sequence ID" value="MFD2414356.1"/>
    <property type="molecule type" value="Genomic_DNA"/>
</dbReference>
<dbReference type="InterPro" id="IPR041685">
    <property type="entry name" value="AAA_GajA/Old/RecF-like"/>
</dbReference>
<accession>A0ABW5FK92</accession>
<feature type="domain" description="Endonuclease GajA/Old nuclease/RecF-like AAA" evidence="1">
    <location>
        <begin position="31"/>
        <end position="121"/>
    </location>
</feature>
<protein>
    <submittedName>
        <fullName evidence="3">ATP-dependent endonuclease</fullName>
    </submittedName>
</protein>
<name>A0ABW5FK92_9BACL</name>
<evidence type="ECO:0000313" key="3">
    <source>
        <dbReference type="EMBL" id="MFD2414356.1"/>
    </source>
</evidence>
<dbReference type="Pfam" id="PF20469">
    <property type="entry name" value="OLD-like_TOPRIM"/>
    <property type="match status" value="1"/>
</dbReference>
<dbReference type="RefSeq" id="WP_379257443.1">
    <property type="nucleotide sequence ID" value="NZ_JBHSVQ010000001.1"/>
</dbReference>
<keyword evidence="4" id="KW-1185">Reference proteome</keyword>
<dbReference type="InterPro" id="IPR051396">
    <property type="entry name" value="Bact_Antivir_Def_Nuclease"/>
</dbReference>
<gene>
    <name evidence="3" type="ORF">ACFSX3_31385</name>
</gene>
<comment type="caution">
    <text evidence="3">The sequence shown here is derived from an EMBL/GenBank/DDBJ whole genome shotgun (WGS) entry which is preliminary data.</text>
</comment>
<dbReference type="Pfam" id="PF13175">
    <property type="entry name" value="AAA_15"/>
    <property type="match status" value="1"/>
</dbReference>
<dbReference type="CDD" id="cd01026">
    <property type="entry name" value="TOPRIM_OLD"/>
    <property type="match status" value="1"/>
</dbReference>
<keyword evidence="3" id="KW-0378">Hydrolase</keyword>
<dbReference type="InterPro" id="IPR027417">
    <property type="entry name" value="P-loop_NTPase"/>
</dbReference>
<dbReference type="GO" id="GO:0004519">
    <property type="term" value="F:endonuclease activity"/>
    <property type="evidence" value="ECO:0007669"/>
    <property type="project" value="UniProtKB-KW"/>
</dbReference>
<organism evidence="3 4">
    <name type="scientific">Paenibacillus rhizoplanae</name>
    <dbReference type="NCBI Taxonomy" id="1917181"/>
    <lineage>
        <taxon>Bacteria</taxon>
        <taxon>Bacillati</taxon>
        <taxon>Bacillota</taxon>
        <taxon>Bacilli</taxon>
        <taxon>Bacillales</taxon>
        <taxon>Paenibacillaceae</taxon>
        <taxon>Paenibacillus</taxon>
    </lineage>
</organism>
<reference evidence="4" key="1">
    <citation type="journal article" date="2019" name="Int. J. Syst. Evol. Microbiol.">
        <title>The Global Catalogue of Microorganisms (GCM) 10K type strain sequencing project: providing services to taxonomists for standard genome sequencing and annotation.</title>
        <authorList>
            <consortium name="The Broad Institute Genomics Platform"/>
            <consortium name="The Broad Institute Genome Sequencing Center for Infectious Disease"/>
            <person name="Wu L."/>
            <person name="Ma J."/>
        </authorList>
    </citation>
    <scope>NUCLEOTIDE SEQUENCE [LARGE SCALE GENOMIC DNA]</scope>
    <source>
        <strain evidence="4">CCM 8725</strain>
    </source>
</reference>
<evidence type="ECO:0000259" key="1">
    <source>
        <dbReference type="Pfam" id="PF13175"/>
    </source>
</evidence>
<evidence type="ECO:0000259" key="2">
    <source>
        <dbReference type="Pfam" id="PF20469"/>
    </source>
</evidence>
<dbReference type="InterPro" id="IPR034139">
    <property type="entry name" value="TOPRIM_OLD"/>
</dbReference>
<evidence type="ECO:0000313" key="4">
    <source>
        <dbReference type="Proteomes" id="UP001597448"/>
    </source>
</evidence>
<dbReference type="SUPFAM" id="SSF52540">
    <property type="entry name" value="P-loop containing nucleoside triphosphate hydrolases"/>
    <property type="match status" value="1"/>
</dbReference>
<keyword evidence="3" id="KW-0540">Nuclease</keyword>
<dbReference type="PANTHER" id="PTHR43581">
    <property type="entry name" value="ATP/GTP PHOSPHATASE"/>
    <property type="match status" value="1"/>
</dbReference>
<proteinExistence type="predicted"/>
<dbReference type="PANTHER" id="PTHR43581:SF4">
    <property type="entry name" value="ATP_GTP PHOSPHATASE"/>
    <property type="match status" value="1"/>
</dbReference>
<sequence>MRSVAQANGGNTGGLVLDLDISEDAINTLLNQVTKAKYQIEDHFLSEASQGLGYSNMIFILLQLEAYKRNIDPLLVNIFIIEEPESHMHPQMQNVFGKYLRTYYKQKKIQGLVTTHSSEMVRSTDMRNLRVARPINLFESKIFDFSSFKESISDDPILENFYDWFYEIGFSDIVFADRVIIYEGDTERMLIRKLATLEDFQILNQQYIAFVQVGGAYAYNYRKLIEFINIKTLILTDLDYTKSANTENLIKNSMTTNATINNFYKIEFPEASPTVSDLYQWKESKRNILFGGLACLIFQGETDNFARTLEEAMLAKHYKITTLVQHQI</sequence>
<keyword evidence="3" id="KW-0255">Endonuclease</keyword>
<dbReference type="Proteomes" id="UP001597448">
    <property type="component" value="Unassembled WGS sequence"/>
</dbReference>
<feature type="domain" description="OLD protein-like TOPRIM" evidence="2">
    <location>
        <begin position="175"/>
        <end position="239"/>
    </location>
</feature>